<dbReference type="EMBL" id="AP019774">
    <property type="protein sequence ID" value="BCD70772.1"/>
    <property type="molecule type" value="Genomic_DNA"/>
</dbReference>
<dbReference type="Proteomes" id="UP000317935">
    <property type="component" value="Chromosome"/>
</dbReference>
<dbReference type="RefSeq" id="WP_232048830.1">
    <property type="nucleotide sequence ID" value="NZ_AP019774.1"/>
</dbReference>
<dbReference type="GeneID" id="69703035"/>
<sequence length="116" mass="12746">MYNKQKQLKAKNGGFFGMGLGTLSIKAGTSNSPSQNFPIVLSFKGGFQSYFNNSIGLKVFAALDLATSEANWQFNNPRTHSFFGMVSAGLSLPIEFSLTRSYQHFLGFYGGWVRGL</sequence>
<evidence type="ECO:0000313" key="2">
    <source>
        <dbReference type="EMBL" id="BCD70772.1"/>
    </source>
</evidence>
<dbReference type="EMBL" id="AP023036">
    <property type="protein sequence ID" value="BCD46440.1"/>
    <property type="molecule type" value="Genomic_DNA"/>
</dbReference>
<evidence type="ECO:0000313" key="1">
    <source>
        <dbReference type="EMBL" id="BCD46440.1"/>
    </source>
</evidence>
<reference evidence="1 4" key="2">
    <citation type="submission" date="2020-04" db="EMBL/GenBank/DDBJ databases">
        <title>Genomic analysis of gastric non-Helicobacter pylori Helicobacters isolated in Japan.</title>
        <authorList>
            <person name="Suzuki M."/>
            <person name="Rimbara E."/>
        </authorList>
    </citation>
    <scope>NUCLEOTIDE SEQUENCE [LARGE SCALE GENOMIC DNA]</scope>
    <source>
        <strain evidence="1 4">NHP19-0020</strain>
    </source>
</reference>
<organism evidence="2 3">
    <name type="scientific">Helicobacter suis</name>
    <dbReference type="NCBI Taxonomy" id="104628"/>
    <lineage>
        <taxon>Bacteria</taxon>
        <taxon>Pseudomonadati</taxon>
        <taxon>Campylobacterota</taxon>
        <taxon>Epsilonproteobacteria</taxon>
        <taxon>Campylobacterales</taxon>
        <taxon>Helicobacteraceae</taxon>
        <taxon>Helicobacter</taxon>
    </lineage>
</organism>
<evidence type="ECO:0000313" key="4">
    <source>
        <dbReference type="Proteomes" id="UP000509742"/>
    </source>
</evidence>
<name>A0A6J4D160_9HELI</name>
<protein>
    <recommendedName>
        <fullName evidence="5">Outer membrane protein</fullName>
    </recommendedName>
</protein>
<evidence type="ECO:0000313" key="3">
    <source>
        <dbReference type="Proteomes" id="UP000317935"/>
    </source>
</evidence>
<evidence type="ECO:0008006" key="5">
    <source>
        <dbReference type="Google" id="ProtNLM"/>
    </source>
</evidence>
<dbReference type="Proteomes" id="UP000509742">
    <property type="component" value="Chromosome"/>
</dbReference>
<keyword evidence="4" id="KW-1185">Reference proteome</keyword>
<gene>
    <name evidence="1" type="ORF">NHP190020_14790</name>
    <name evidence="2" type="ORF">SNTW_14170</name>
</gene>
<reference evidence="2 3" key="1">
    <citation type="submission" date="2019-06" db="EMBL/GenBank/DDBJ databases">
        <title>Complete genome sequence of Helicobacter suis SNTW101c.</title>
        <authorList>
            <person name="Rimbara E."/>
            <person name="Suzuki M."/>
            <person name="Matsui H."/>
            <person name="Nakamura M."/>
            <person name="Mori S."/>
            <person name="Shibayama K."/>
        </authorList>
    </citation>
    <scope>NUCLEOTIDE SEQUENCE [LARGE SCALE GENOMIC DNA]</scope>
    <source>
        <strain evidence="2 3">SNTW101c</strain>
    </source>
</reference>
<accession>A0A6J4D160</accession>
<dbReference type="AlphaFoldDB" id="A0A6J4D160"/>
<proteinExistence type="predicted"/>